<feature type="region of interest" description="Disordered" evidence="1">
    <location>
        <begin position="355"/>
        <end position="375"/>
    </location>
</feature>
<sequence length="375" mass="38502">MSIGVDRRAVLLTTGVLAVVPMSPESPTPAAGHETASSLHDACLGALRAAVANYETVDLATTASTLEPLEETSRTIPQQYRLRGRAAIDWMWLHAAVTTAAAAASYDRGRHGEAAARADRAASLARAAGDGPLAARALALRARVVRPHSPAVALQIAGSAARIAGRSPTRALISGKVAASACAAAGDAAGVRDSVTRAWATMAELGEDVHGRPGFSLDTYSPADLALACAEALTTVGAADEAAPYLDRAASLIARSGQTGMIVSVRMAQSRAAIARDFPDRDEAVEHASDAVALAARRPAEWVARLVRDVSDLAEIRTGHGFDDLVAATAGWIALPAAAPSPGDETCHDVALPHAGGSTAVPSPRAEMMSGRKDL</sequence>
<comment type="caution">
    <text evidence="2">The sequence shown here is derived from an EMBL/GenBank/DDBJ whole genome shotgun (WGS) entry which is preliminary data.</text>
</comment>
<protein>
    <submittedName>
        <fullName evidence="2">Uncharacterized protein</fullName>
    </submittedName>
</protein>
<evidence type="ECO:0000313" key="3">
    <source>
        <dbReference type="Proteomes" id="UP000179769"/>
    </source>
</evidence>
<accession>A0A1S1R1S4</accession>
<reference evidence="3" key="1">
    <citation type="submission" date="2016-07" db="EMBL/GenBank/DDBJ databases">
        <title>Frankia sp. NRRL B-16219 Genome sequencing.</title>
        <authorList>
            <person name="Ghodhbane-Gtari F."/>
            <person name="Swanson E."/>
            <person name="Gueddou A."/>
            <person name="Louati M."/>
            <person name="Nouioui I."/>
            <person name="Hezbri K."/>
            <person name="Abebe-Akele F."/>
            <person name="Simpson S."/>
            <person name="Morris K."/>
            <person name="Thomas K."/>
            <person name="Gtari M."/>
            <person name="Tisa L.S."/>
        </authorList>
    </citation>
    <scope>NUCLEOTIDE SEQUENCE [LARGE SCALE GENOMIC DNA]</scope>
    <source>
        <strain evidence="3">NRRL B-16219</strain>
    </source>
</reference>
<keyword evidence="3" id="KW-1185">Reference proteome</keyword>
<name>A0A1S1R1S4_9ACTN</name>
<dbReference type="RefSeq" id="WP_071060353.1">
    <property type="nucleotide sequence ID" value="NZ_MAXA01000058.1"/>
</dbReference>
<dbReference type="OrthoDB" id="3216318at2"/>
<dbReference type="Proteomes" id="UP000179769">
    <property type="component" value="Unassembled WGS sequence"/>
</dbReference>
<dbReference type="AlphaFoldDB" id="A0A1S1R1S4"/>
<gene>
    <name evidence="2" type="ORF">BBK14_11675</name>
</gene>
<organism evidence="2 3">
    <name type="scientific">Parafrankia soli</name>
    <dbReference type="NCBI Taxonomy" id="2599596"/>
    <lineage>
        <taxon>Bacteria</taxon>
        <taxon>Bacillati</taxon>
        <taxon>Actinomycetota</taxon>
        <taxon>Actinomycetes</taxon>
        <taxon>Frankiales</taxon>
        <taxon>Frankiaceae</taxon>
        <taxon>Parafrankia</taxon>
    </lineage>
</organism>
<evidence type="ECO:0000313" key="2">
    <source>
        <dbReference type="EMBL" id="OHV40908.1"/>
    </source>
</evidence>
<dbReference type="EMBL" id="MAXA01000058">
    <property type="protein sequence ID" value="OHV40908.1"/>
    <property type="molecule type" value="Genomic_DNA"/>
</dbReference>
<proteinExistence type="predicted"/>
<evidence type="ECO:0000256" key="1">
    <source>
        <dbReference type="SAM" id="MobiDB-lite"/>
    </source>
</evidence>